<feature type="compositionally biased region" description="Basic residues" evidence="1">
    <location>
        <begin position="1"/>
        <end position="13"/>
    </location>
</feature>
<feature type="compositionally biased region" description="Basic residues" evidence="1">
    <location>
        <begin position="110"/>
        <end position="119"/>
    </location>
</feature>
<dbReference type="GO" id="GO:0016779">
    <property type="term" value="F:nucleotidyltransferase activity"/>
    <property type="evidence" value="ECO:0007669"/>
    <property type="project" value="UniProtKB-KW"/>
</dbReference>
<organism evidence="2">
    <name type="scientific">uncultured Nocardioidaceae bacterium</name>
    <dbReference type="NCBI Taxonomy" id="253824"/>
    <lineage>
        <taxon>Bacteria</taxon>
        <taxon>Bacillati</taxon>
        <taxon>Actinomycetota</taxon>
        <taxon>Actinomycetes</taxon>
        <taxon>Propionibacteriales</taxon>
        <taxon>Nocardioidaceae</taxon>
        <taxon>environmental samples</taxon>
    </lineage>
</organism>
<feature type="non-terminal residue" evidence="2">
    <location>
        <position position="119"/>
    </location>
</feature>
<feature type="compositionally biased region" description="Gly residues" evidence="1">
    <location>
        <begin position="45"/>
        <end position="54"/>
    </location>
</feature>
<accession>A0A6J4MYD4</accession>
<feature type="compositionally biased region" description="Basic and acidic residues" evidence="1">
    <location>
        <begin position="19"/>
        <end position="31"/>
    </location>
</feature>
<feature type="compositionally biased region" description="Basic and acidic residues" evidence="1">
    <location>
        <begin position="70"/>
        <end position="80"/>
    </location>
</feature>
<proteinExistence type="predicted"/>
<protein>
    <submittedName>
        <fullName evidence="2">DNA primase</fullName>
        <ecNumber evidence="2">2.7.7.-</ecNumber>
    </submittedName>
</protein>
<reference evidence="2" key="1">
    <citation type="submission" date="2020-02" db="EMBL/GenBank/DDBJ databases">
        <authorList>
            <person name="Meier V. D."/>
        </authorList>
    </citation>
    <scope>NUCLEOTIDE SEQUENCE</scope>
    <source>
        <strain evidence="2">AVDCRST_MAG47</strain>
    </source>
</reference>
<dbReference type="AlphaFoldDB" id="A0A6J4MYD4"/>
<dbReference type="EC" id="2.7.7.-" evidence="2"/>
<sequence>GFRWTRRRPRAGRVGRQAARLDPRPVRRRPDQPGGARLQRARGRAGPGGQGAGPGLRRCPRLPLAGGHGDAPHRRPEVEAAAHQPGGRGDRVQPHVRGARRAGEPPAHVARARHRRGRL</sequence>
<name>A0A6J4MYD4_9ACTN</name>
<dbReference type="EMBL" id="CADCUK010000087">
    <property type="protein sequence ID" value="CAA9371111.1"/>
    <property type="molecule type" value="Genomic_DNA"/>
</dbReference>
<feature type="region of interest" description="Disordered" evidence="1">
    <location>
        <begin position="1"/>
        <end position="119"/>
    </location>
</feature>
<keyword evidence="2" id="KW-0548">Nucleotidyltransferase</keyword>
<evidence type="ECO:0000256" key="1">
    <source>
        <dbReference type="SAM" id="MobiDB-lite"/>
    </source>
</evidence>
<gene>
    <name evidence="2" type="ORF">AVDCRST_MAG47-1235</name>
</gene>
<feature type="non-terminal residue" evidence="2">
    <location>
        <position position="1"/>
    </location>
</feature>
<keyword evidence="2" id="KW-0808">Transferase</keyword>
<evidence type="ECO:0000313" key="2">
    <source>
        <dbReference type="EMBL" id="CAA9371111.1"/>
    </source>
</evidence>